<keyword evidence="2" id="KW-0676">Redox-active center</keyword>
<evidence type="ECO:0000256" key="2">
    <source>
        <dbReference type="ARBA" id="ARBA00023284"/>
    </source>
</evidence>
<dbReference type="PROSITE" id="PS00194">
    <property type="entry name" value="THIOREDOXIN_1"/>
    <property type="match status" value="1"/>
</dbReference>
<proteinExistence type="predicted"/>
<sequence>MKSAMLLVCPHCGTRNRVPPERLAEDPSCGRCGQPVAPRHPVALGDADLPRYLQGTEAPVVVDFWAAWCGPCRSYAPHFAQLATQRPELRFVKVDSDAAPQASAAMQIRSIPTTLLFVGGREVARQSGAMTAAQLAAWLDGALR</sequence>
<dbReference type="InterPro" id="IPR049299">
    <property type="entry name" value="Thio2_N"/>
</dbReference>
<keyword evidence="1" id="KW-1015">Disulfide bond</keyword>
<dbReference type="InterPro" id="IPR013766">
    <property type="entry name" value="Thioredoxin_domain"/>
</dbReference>
<organism evidence="4 5">
    <name type="scientific">Aquincola tertiaricarbonis</name>
    <dbReference type="NCBI Taxonomy" id="391953"/>
    <lineage>
        <taxon>Bacteria</taxon>
        <taxon>Pseudomonadati</taxon>
        <taxon>Pseudomonadota</taxon>
        <taxon>Betaproteobacteria</taxon>
        <taxon>Burkholderiales</taxon>
        <taxon>Sphaerotilaceae</taxon>
        <taxon>Aquincola</taxon>
    </lineage>
</organism>
<dbReference type="PRINTS" id="PR00421">
    <property type="entry name" value="THIOREDOXIN"/>
</dbReference>
<dbReference type="Pfam" id="PF00085">
    <property type="entry name" value="Thioredoxin"/>
    <property type="match status" value="1"/>
</dbReference>
<dbReference type="Gene3D" id="3.40.30.10">
    <property type="entry name" value="Glutaredoxin"/>
    <property type="match status" value="1"/>
</dbReference>
<dbReference type="InterPro" id="IPR017937">
    <property type="entry name" value="Thioredoxin_CS"/>
</dbReference>
<accession>A0ABY4S971</accession>
<dbReference type="Pfam" id="PF21352">
    <property type="entry name" value="Zn_ribbon_Thio2"/>
    <property type="match status" value="1"/>
</dbReference>
<dbReference type="SUPFAM" id="SSF52833">
    <property type="entry name" value="Thioredoxin-like"/>
    <property type="match status" value="1"/>
</dbReference>
<dbReference type="Proteomes" id="UP001056201">
    <property type="component" value="Chromosome 1"/>
</dbReference>
<reference evidence="4" key="1">
    <citation type="submission" date="2022-05" db="EMBL/GenBank/DDBJ databases">
        <title>An RpoN-dependent PEP-CTERM gene is involved in floc formation of an Aquincola tertiaricarbonis strain.</title>
        <authorList>
            <person name="Qiu D."/>
            <person name="Xia M."/>
        </authorList>
    </citation>
    <scope>NUCLEOTIDE SEQUENCE</scope>
    <source>
        <strain evidence="4">RN12</strain>
    </source>
</reference>
<dbReference type="NCBIfam" id="NF008229">
    <property type="entry name" value="PRK10996.1"/>
    <property type="match status" value="1"/>
</dbReference>
<feature type="domain" description="Thioredoxin" evidence="3">
    <location>
        <begin position="18"/>
        <end position="144"/>
    </location>
</feature>
<gene>
    <name evidence="4" type="primary">trxC</name>
    <name evidence="4" type="ORF">MW290_11890</name>
</gene>
<evidence type="ECO:0000313" key="5">
    <source>
        <dbReference type="Proteomes" id="UP001056201"/>
    </source>
</evidence>
<dbReference type="PROSITE" id="PS51352">
    <property type="entry name" value="THIOREDOXIN_2"/>
    <property type="match status" value="1"/>
</dbReference>
<dbReference type="EMBL" id="CP097635">
    <property type="protein sequence ID" value="URI08442.1"/>
    <property type="molecule type" value="Genomic_DNA"/>
</dbReference>
<protein>
    <submittedName>
        <fullName evidence="4">Thioredoxin TrxC</fullName>
    </submittedName>
</protein>
<dbReference type="CDD" id="cd02947">
    <property type="entry name" value="TRX_family"/>
    <property type="match status" value="1"/>
</dbReference>
<dbReference type="PANTHER" id="PTHR45663:SF40">
    <property type="entry name" value="THIOREDOXIN 2"/>
    <property type="match status" value="1"/>
</dbReference>
<dbReference type="PANTHER" id="PTHR45663">
    <property type="entry name" value="GEO12009P1"/>
    <property type="match status" value="1"/>
</dbReference>
<dbReference type="Gene3D" id="2.30.30.380">
    <property type="entry name" value="Zn-finger domain of Sec23/24"/>
    <property type="match status" value="1"/>
</dbReference>
<name>A0ABY4S971_AQUTE</name>
<evidence type="ECO:0000313" key="4">
    <source>
        <dbReference type="EMBL" id="URI08442.1"/>
    </source>
</evidence>
<dbReference type="InterPro" id="IPR036249">
    <property type="entry name" value="Thioredoxin-like_sf"/>
</dbReference>
<keyword evidence="5" id="KW-1185">Reference proteome</keyword>
<evidence type="ECO:0000256" key="1">
    <source>
        <dbReference type="ARBA" id="ARBA00023157"/>
    </source>
</evidence>
<evidence type="ECO:0000259" key="3">
    <source>
        <dbReference type="PROSITE" id="PS51352"/>
    </source>
</evidence>